<keyword evidence="6 10" id="KW-0812">Transmembrane</keyword>
<name>A0A3A3YWP5_9ACTN</name>
<keyword evidence="4" id="KW-0328">Glycosyltransferase</keyword>
<feature type="transmembrane region" description="Helical" evidence="10">
    <location>
        <begin position="178"/>
        <end position="208"/>
    </location>
</feature>
<dbReference type="AlphaFoldDB" id="A0A3A3YWP5"/>
<dbReference type="InterPro" id="IPR007315">
    <property type="entry name" value="PIG-V/Gpi18"/>
</dbReference>
<keyword evidence="8 10" id="KW-1133">Transmembrane helix</keyword>
<evidence type="ECO:0008006" key="13">
    <source>
        <dbReference type="Google" id="ProtNLM"/>
    </source>
</evidence>
<keyword evidence="7" id="KW-0256">Endoplasmic reticulum</keyword>
<evidence type="ECO:0000256" key="6">
    <source>
        <dbReference type="ARBA" id="ARBA00022692"/>
    </source>
</evidence>
<sequence length="385" mass="41497">MSAAPGPAARATVALRPGERRALALWAWTRVAVLVAAGAGAYLTAREDVLAGPLERWERWDVVHFEAVARGGYDQEGPTPYAAFFPALPLLLRALGALGLDLTAAGLLVSLVAGAVAVVALVRLVEEAGGAHPDGTGERAVLLLLASPCAVFLAAGYTEALFLALALPAWLAAHRGRWWAAGLLAGAAGLVRVTGLFLAAALVVQWLVQRGRRPPGRADLPDLAALGTAFVPPLLFMAHLRLVTGDWLAWVHAQQDGWYRRLTDPVEAWRTTWDAAFDDGPRPVAELLTFRAELVAVVVGVVLLAVLLRRRAWGEATYVGLQVAAFSTSTWFFSVPRATLLWWPLWVLLAAWTLRRPWALRAYLVLSVPLAVLWVTTFTTGRWAG</sequence>
<keyword evidence="5" id="KW-0808">Transferase</keyword>
<protein>
    <recommendedName>
        <fullName evidence="13">Glycosyltransferase RgtA/B/C/D-like domain-containing protein</fullName>
    </recommendedName>
</protein>
<keyword evidence="12" id="KW-1185">Reference proteome</keyword>
<dbReference type="PANTHER" id="PTHR12468:SF2">
    <property type="entry name" value="GPI MANNOSYLTRANSFERASE 2"/>
    <property type="match status" value="1"/>
</dbReference>
<gene>
    <name evidence="11" type="ORF">D5H78_14235</name>
</gene>
<evidence type="ECO:0000256" key="4">
    <source>
        <dbReference type="ARBA" id="ARBA00022676"/>
    </source>
</evidence>
<evidence type="ECO:0000256" key="3">
    <source>
        <dbReference type="ARBA" id="ARBA00022502"/>
    </source>
</evidence>
<dbReference type="GO" id="GO:0006506">
    <property type="term" value="P:GPI anchor biosynthetic process"/>
    <property type="evidence" value="ECO:0007669"/>
    <property type="project" value="UniProtKB-UniPathway"/>
</dbReference>
<dbReference type="PANTHER" id="PTHR12468">
    <property type="entry name" value="GPI MANNOSYLTRANSFERASE 2"/>
    <property type="match status" value="1"/>
</dbReference>
<accession>A0A3A3YWP5</accession>
<comment type="subcellular location">
    <subcellularLocation>
        <location evidence="1">Endoplasmic reticulum membrane</location>
        <topology evidence="1">Multi-pass membrane protein</topology>
    </subcellularLocation>
</comment>
<feature type="transmembrane region" description="Helical" evidence="10">
    <location>
        <begin position="23"/>
        <end position="45"/>
    </location>
</feature>
<dbReference type="Pfam" id="PF04188">
    <property type="entry name" value="Mannosyl_trans2"/>
    <property type="match status" value="1"/>
</dbReference>
<feature type="transmembrane region" description="Helical" evidence="10">
    <location>
        <begin position="220"/>
        <end position="240"/>
    </location>
</feature>
<evidence type="ECO:0000256" key="2">
    <source>
        <dbReference type="ARBA" id="ARBA00004687"/>
    </source>
</evidence>
<comment type="caution">
    <text evidence="11">The sequence shown here is derived from an EMBL/GenBank/DDBJ whole genome shotgun (WGS) entry which is preliminary data.</text>
</comment>
<dbReference type="GO" id="GO:0004376">
    <property type="term" value="F:GPI mannosyltransferase activity"/>
    <property type="evidence" value="ECO:0007669"/>
    <property type="project" value="InterPro"/>
</dbReference>
<dbReference type="GO" id="GO:0031501">
    <property type="term" value="C:mannosyltransferase complex"/>
    <property type="evidence" value="ECO:0007669"/>
    <property type="project" value="TreeGrafter"/>
</dbReference>
<dbReference type="GO" id="GO:0016020">
    <property type="term" value="C:membrane"/>
    <property type="evidence" value="ECO:0007669"/>
    <property type="project" value="GOC"/>
</dbReference>
<feature type="transmembrane region" description="Helical" evidence="10">
    <location>
        <begin position="102"/>
        <end position="122"/>
    </location>
</feature>
<evidence type="ECO:0000313" key="12">
    <source>
        <dbReference type="Proteomes" id="UP000265614"/>
    </source>
</evidence>
<evidence type="ECO:0000256" key="9">
    <source>
        <dbReference type="ARBA" id="ARBA00023136"/>
    </source>
</evidence>
<feature type="transmembrane region" description="Helical" evidence="10">
    <location>
        <begin position="362"/>
        <end position="384"/>
    </location>
</feature>
<evidence type="ECO:0000256" key="10">
    <source>
        <dbReference type="SAM" id="Phobius"/>
    </source>
</evidence>
<evidence type="ECO:0000313" key="11">
    <source>
        <dbReference type="EMBL" id="RJK94339.1"/>
    </source>
</evidence>
<evidence type="ECO:0000256" key="8">
    <source>
        <dbReference type="ARBA" id="ARBA00022989"/>
    </source>
</evidence>
<evidence type="ECO:0000256" key="7">
    <source>
        <dbReference type="ARBA" id="ARBA00022824"/>
    </source>
</evidence>
<evidence type="ECO:0000256" key="5">
    <source>
        <dbReference type="ARBA" id="ARBA00022679"/>
    </source>
</evidence>
<dbReference type="GO" id="GO:0000009">
    <property type="term" value="F:alpha-1,6-mannosyltransferase activity"/>
    <property type="evidence" value="ECO:0007669"/>
    <property type="project" value="InterPro"/>
</dbReference>
<dbReference type="UniPathway" id="UPA00196"/>
<dbReference type="OrthoDB" id="151635at2"/>
<feature type="transmembrane region" description="Helical" evidence="10">
    <location>
        <begin position="142"/>
        <end position="172"/>
    </location>
</feature>
<feature type="transmembrane region" description="Helical" evidence="10">
    <location>
        <begin position="288"/>
        <end position="308"/>
    </location>
</feature>
<keyword evidence="3" id="KW-0337">GPI-anchor biosynthesis</keyword>
<feature type="transmembrane region" description="Helical" evidence="10">
    <location>
        <begin position="339"/>
        <end position="355"/>
    </location>
</feature>
<dbReference type="Proteomes" id="UP000265614">
    <property type="component" value="Unassembled WGS sequence"/>
</dbReference>
<proteinExistence type="predicted"/>
<reference evidence="11 12" key="1">
    <citation type="submission" date="2018-09" db="EMBL/GenBank/DDBJ databases">
        <title>YIM 75000 draft genome.</title>
        <authorList>
            <person name="Tang S."/>
            <person name="Feng Y."/>
        </authorList>
    </citation>
    <scope>NUCLEOTIDE SEQUENCE [LARGE SCALE GENOMIC DNA]</scope>
    <source>
        <strain evidence="11 12">YIM 75000</strain>
    </source>
</reference>
<dbReference type="EMBL" id="QZEZ01000007">
    <property type="protein sequence ID" value="RJK94339.1"/>
    <property type="molecule type" value="Genomic_DNA"/>
</dbReference>
<comment type="pathway">
    <text evidence="2">Glycolipid biosynthesis; glycosylphosphatidylinositol-anchor biosynthesis.</text>
</comment>
<evidence type="ECO:0000256" key="1">
    <source>
        <dbReference type="ARBA" id="ARBA00004477"/>
    </source>
</evidence>
<keyword evidence="9 10" id="KW-0472">Membrane</keyword>
<organism evidence="11 12">
    <name type="scientific">Vallicoccus soli</name>
    <dbReference type="NCBI Taxonomy" id="2339232"/>
    <lineage>
        <taxon>Bacteria</taxon>
        <taxon>Bacillati</taxon>
        <taxon>Actinomycetota</taxon>
        <taxon>Actinomycetes</taxon>
        <taxon>Motilibacterales</taxon>
        <taxon>Vallicoccaceae</taxon>
        <taxon>Vallicoccus</taxon>
    </lineage>
</organism>